<dbReference type="GO" id="GO:0019894">
    <property type="term" value="F:kinesin binding"/>
    <property type="evidence" value="ECO:0007669"/>
    <property type="project" value="TreeGrafter"/>
</dbReference>
<accession>A0A1S3DUI1</accession>
<dbReference type="STRING" id="121845.A0A1S3DUI1"/>
<dbReference type="RefSeq" id="XP_008487730.1">
    <property type="nucleotide sequence ID" value="XM_008489508.2"/>
</dbReference>
<evidence type="ECO:0000256" key="2">
    <source>
        <dbReference type="SAM" id="MobiDB-lite"/>
    </source>
</evidence>
<dbReference type="GO" id="GO:1905515">
    <property type="term" value="P:non-motile cilium assembly"/>
    <property type="evidence" value="ECO:0007669"/>
    <property type="project" value="TreeGrafter"/>
</dbReference>
<dbReference type="PROSITE" id="PS50293">
    <property type="entry name" value="TPR_REGION"/>
    <property type="match status" value="1"/>
</dbReference>
<dbReference type="PANTHER" id="PTHR44117:SF1">
    <property type="entry name" value="INTRAFLAGELLAR TRANSPORT PROTEIN 88 HOMOLOG"/>
    <property type="match status" value="1"/>
</dbReference>
<sequence length="640" mass="73309">MTQIYPRGPEEDDLYSGYNEYPSAFNTQDLDNDEMFQQALYTSYARRPSIMIKPPTGGIRMTHGTGSVVSGSEMTISRPMTGVRGAGYTSTNKTRNIFDPLNQAASRPELSMRSPKAEEKPEEKFERMEQEIIGLIDESCICARNQDFKAALEKAKLASNKERVLIKLQEQFGHADSHNIELTFSMLFNLANQYANNEMYYEALNTYQVITKNKMFTNAHRLKVNMGNIYVQLGQYQKAIKMYRMALDQVPNTHKSLRMKILHNIGVLLVKMHQYDEACSTYEFILQEKPDFKAGLHAIICYFALENKDKMKQGFLKLFLLVKMHQYDEACSTYEFILQEKPDFKAGLHAIICYFALENKDKMKQGFLKLLEVPLLVDPPERYHSNSSDVNENLLLEAVRNDALSQLYREMKHEAEKCILTSAKLIAPSIEDNFSNGYNWMKILHNIGVLLVKMHQYDEACSTYEFILQEKPDFKAGLHAIICYFALENKDKMKQGFLKLLEVPLLVDPPERYHSNSSDVNENLLLEAVRNDALSQLHREMKHEAEKCILTSAKLIAPSIEDNFSNGYNWCVQSIRNSAHSSLAQDLEINKAVTFLRMNDVSQAVDVLKSCDEMTSSAATNLSFIYFLVSSEFQYLPSNP</sequence>
<dbReference type="GO" id="GO:0042073">
    <property type="term" value="P:intraciliary transport"/>
    <property type="evidence" value="ECO:0007669"/>
    <property type="project" value="TreeGrafter"/>
</dbReference>
<dbReference type="AlphaFoldDB" id="A0A1S3DUI1"/>
<feature type="repeat" description="TPR" evidence="1">
    <location>
        <begin position="220"/>
        <end position="253"/>
    </location>
</feature>
<organism evidence="3 4">
    <name type="scientific">Diaphorina citri</name>
    <name type="common">Asian citrus psyllid</name>
    <dbReference type="NCBI Taxonomy" id="121845"/>
    <lineage>
        <taxon>Eukaryota</taxon>
        <taxon>Metazoa</taxon>
        <taxon>Ecdysozoa</taxon>
        <taxon>Arthropoda</taxon>
        <taxon>Hexapoda</taxon>
        <taxon>Insecta</taxon>
        <taxon>Pterygota</taxon>
        <taxon>Neoptera</taxon>
        <taxon>Paraneoptera</taxon>
        <taxon>Hemiptera</taxon>
        <taxon>Sternorrhyncha</taxon>
        <taxon>Psylloidea</taxon>
        <taxon>Psyllidae</taxon>
        <taxon>Diaphorininae</taxon>
        <taxon>Diaphorina</taxon>
    </lineage>
</organism>
<keyword evidence="1" id="KW-0802">TPR repeat</keyword>
<dbReference type="Pfam" id="PF13424">
    <property type="entry name" value="TPR_12"/>
    <property type="match status" value="1"/>
</dbReference>
<dbReference type="InterPro" id="IPR019734">
    <property type="entry name" value="TPR_rpt"/>
</dbReference>
<dbReference type="GO" id="GO:0097730">
    <property type="term" value="C:non-motile cilium"/>
    <property type="evidence" value="ECO:0007669"/>
    <property type="project" value="TreeGrafter"/>
</dbReference>
<dbReference type="GeneID" id="103524494"/>
<feature type="region of interest" description="Disordered" evidence="2">
    <location>
        <begin position="52"/>
        <end position="72"/>
    </location>
</feature>
<evidence type="ECO:0000256" key="1">
    <source>
        <dbReference type="PROSITE-ProRule" id="PRU00339"/>
    </source>
</evidence>
<name>A0A1S3DUI1_DIACI</name>
<dbReference type="PROSITE" id="PS50005">
    <property type="entry name" value="TPR"/>
    <property type="match status" value="3"/>
</dbReference>
<dbReference type="SUPFAM" id="SSF48452">
    <property type="entry name" value="TPR-like"/>
    <property type="match status" value="3"/>
</dbReference>
<feature type="compositionally biased region" description="Basic and acidic residues" evidence="2">
    <location>
        <begin position="115"/>
        <end position="124"/>
    </location>
</feature>
<dbReference type="SMART" id="SM00028">
    <property type="entry name" value="TPR"/>
    <property type="match status" value="4"/>
</dbReference>
<dbReference type="CTD" id="35414"/>
<dbReference type="InterPro" id="IPR011990">
    <property type="entry name" value="TPR-like_helical_dom_sf"/>
</dbReference>
<evidence type="ECO:0000313" key="4">
    <source>
        <dbReference type="RefSeq" id="XP_008487730.1"/>
    </source>
</evidence>
<dbReference type="GO" id="GO:0005814">
    <property type="term" value="C:centriole"/>
    <property type="evidence" value="ECO:0007669"/>
    <property type="project" value="TreeGrafter"/>
</dbReference>
<reference evidence="4" key="1">
    <citation type="submission" date="2025-08" db="UniProtKB">
        <authorList>
            <consortium name="RefSeq"/>
        </authorList>
    </citation>
    <scope>IDENTIFICATION</scope>
</reference>
<feature type="repeat" description="TPR" evidence="1">
    <location>
        <begin position="259"/>
        <end position="292"/>
    </location>
</feature>
<dbReference type="OMA" id="DEACSTY"/>
<dbReference type="Proteomes" id="UP000079169">
    <property type="component" value="Unplaced"/>
</dbReference>
<feature type="region of interest" description="Disordered" evidence="2">
    <location>
        <begin position="103"/>
        <end position="124"/>
    </location>
</feature>
<keyword evidence="3" id="KW-1185">Reference proteome</keyword>
<dbReference type="PANTHER" id="PTHR44117">
    <property type="entry name" value="INTRAFLAGELLAR TRANSPORT PROTEIN 88 HOMOLOG"/>
    <property type="match status" value="1"/>
</dbReference>
<protein>
    <submittedName>
        <fullName evidence="4">Intraflagellar transport protein 88 homolog</fullName>
    </submittedName>
</protein>
<dbReference type="KEGG" id="dci:103524494"/>
<evidence type="ECO:0000313" key="3">
    <source>
        <dbReference type="Proteomes" id="UP000079169"/>
    </source>
</evidence>
<dbReference type="PaxDb" id="121845-A0A1S3DUI1"/>
<dbReference type="Gene3D" id="1.25.40.10">
    <property type="entry name" value="Tetratricopeptide repeat domain"/>
    <property type="match status" value="2"/>
</dbReference>
<dbReference type="FunFam" id="1.25.40.10:FF:000468">
    <property type="entry name" value="Intraflagellar transport 88 homolog"/>
    <property type="match status" value="1"/>
</dbReference>
<feature type="repeat" description="TPR" evidence="1">
    <location>
        <begin position="441"/>
        <end position="474"/>
    </location>
</feature>
<dbReference type="GO" id="GO:0036064">
    <property type="term" value="C:ciliary basal body"/>
    <property type="evidence" value="ECO:0007669"/>
    <property type="project" value="TreeGrafter"/>
</dbReference>
<proteinExistence type="predicted"/>
<dbReference type="GO" id="GO:0097546">
    <property type="term" value="C:ciliary base"/>
    <property type="evidence" value="ECO:0007669"/>
    <property type="project" value="TreeGrafter"/>
</dbReference>
<gene>
    <name evidence="4" type="primary">LOC103524494</name>
</gene>